<reference evidence="2 3" key="1">
    <citation type="submission" date="2020-07" db="EMBL/GenBank/DDBJ databases">
        <title>Sequencing the genomes of 1000 actinobacteria strains.</title>
        <authorList>
            <person name="Klenk H.-P."/>
        </authorList>
    </citation>
    <scope>NUCLEOTIDE SEQUENCE [LARGE SCALE GENOMIC DNA]</scope>
    <source>
        <strain evidence="2 3">DSM 45763</strain>
    </source>
</reference>
<name>A0A852VA57_9ACTN</name>
<dbReference type="EMBL" id="JACCCO010000002">
    <property type="protein sequence ID" value="NYF42995.1"/>
    <property type="molecule type" value="Genomic_DNA"/>
</dbReference>
<feature type="region of interest" description="Disordered" evidence="1">
    <location>
        <begin position="1"/>
        <end position="21"/>
    </location>
</feature>
<feature type="compositionally biased region" description="Low complexity" evidence="1">
    <location>
        <begin position="1"/>
        <end position="19"/>
    </location>
</feature>
<protein>
    <submittedName>
        <fullName evidence="2">Uncharacterized protein</fullName>
    </submittedName>
</protein>
<gene>
    <name evidence="2" type="ORF">HDA43_005196</name>
</gene>
<dbReference type="AlphaFoldDB" id="A0A852VA57"/>
<accession>A0A852VA57</accession>
<evidence type="ECO:0000256" key="1">
    <source>
        <dbReference type="SAM" id="MobiDB-lite"/>
    </source>
</evidence>
<keyword evidence="3" id="KW-1185">Reference proteome</keyword>
<evidence type="ECO:0000313" key="3">
    <source>
        <dbReference type="Proteomes" id="UP000576393"/>
    </source>
</evidence>
<organism evidence="2 3">
    <name type="scientific">Streptosporangium sandarakinum</name>
    <dbReference type="NCBI Taxonomy" id="1260955"/>
    <lineage>
        <taxon>Bacteria</taxon>
        <taxon>Bacillati</taxon>
        <taxon>Actinomycetota</taxon>
        <taxon>Actinomycetes</taxon>
        <taxon>Streptosporangiales</taxon>
        <taxon>Streptosporangiaceae</taxon>
        <taxon>Streptosporangium</taxon>
    </lineage>
</organism>
<proteinExistence type="predicted"/>
<sequence length="101" mass="11537">MNEPRMASLRGSSAGRSRSWPAYGRDLHERRLIWVVRRAVRYPARGRHRRPAPAPDREPVMCHRCLKLIGHESFGEQQELFGTDEQDDLTDAGAGVAEKRT</sequence>
<comment type="caution">
    <text evidence="2">The sequence shown here is derived from an EMBL/GenBank/DDBJ whole genome shotgun (WGS) entry which is preliminary data.</text>
</comment>
<feature type="region of interest" description="Disordered" evidence="1">
    <location>
        <begin position="80"/>
        <end position="101"/>
    </location>
</feature>
<dbReference type="Proteomes" id="UP000576393">
    <property type="component" value="Unassembled WGS sequence"/>
</dbReference>
<evidence type="ECO:0000313" key="2">
    <source>
        <dbReference type="EMBL" id="NYF42995.1"/>
    </source>
</evidence>